<dbReference type="Pfam" id="PF09759">
    <property type="entry name" value="Atx10homo_assoc"/>
    <property type="match status" value="1"/>
</dbReference>
<comment type="caution">
    <text evidence="4">The sequence shown here is derived from an EMBL/GenBank/DDBJ whole genome shotgun (WGS) entry which is preliminary data.</text>
</comment>
<gene>
    <name evidence="4" type="ORF">HYC85_016249</name>
</gene>
<accession>A0A7J7H157</accession>
<dbReference type="Gene3D" id="1.25.10.10">
    <property type="entry name" value="Leucine-rich Repeat Variant"/>
    <property type="match status" value="2"/>
</dbReference>
<evidence type="ECO:0000256" key="1">
    <source>
        <dbReference type="ARBA" id="ARBA00022618"/>
    </source>
</evidence>
<keyword evidence="5" id="KW-1185">Reference proteome</keyword>
<dbReference type="InterPro" id="IPR019156">
    <property type="entry name" value="Ataxin-10_domain"/>
</dbReference>
<dbReference type="PANTHER" id="PTHR13255:SF0">
    <property type="entry name" value="ATAXIN-10"/>
    <property type="match status" value="1"/>
</dbReference>
<dbReference type="InterPro" id="IPR011989">
    <property type="entry name" value="ARM-like"/>
</dbReference>
<dbReference type="Proteomes" id="UP000593564">
    <property type="component" value="Unassembled WGS sequence"/>
</dbReference>
<evidence type="ECO:0000313" key="4">
    <source>
        <dbReference type="EMBL" id="KAF5946021.1"/>
    </source>
</evidence>
<dbReference type="InterPro" id="IPR016024">
    <property type="entry name" value="ARM-type_fold"/>
</dbReference>
<dbReference type="PANTHER" id="PTHR13255">
    <property type="entry name" value="ATAXIN-10"/>
    <property type="match status" value="1"/>
</dbReference>
<name>A0A7J7H157_CAMSI</name>
<organism evidence="4 5">
    <name type="scientific">Camellia sinensis</name>
    <name type="common">Tea plant</name>
    <name type="synonym">Thea sinensis</name>
    <dbReference type="NCBI Taxonomy" id="4442"/>
    <lineage>
        <taxon>Eukaryota</taxon>
        <taxon>Viridiplantae</taxon>
        <taxon>Streptophyta</taxon>
        <taxon>Embryophyta</taxon>
        <taxon>Tracheophyta</taxon>
        <taxon>Spermatophyta</taxon>
        <taxon>Magnoliopsida</taxon>
        <taxon>eudicotyledons</taxon>
        <taxon>Gunneridae</taxon>
        <taxon>Pentapetalae</taxon>
        <taxon>asterids</taxon>
        <taxon>Ericales</taxon>
        <taxon>Theaceae</taxon>
        <taxon>Camellia</taxon>
    </lineage>
</organism>
<sequence>MDGNSSSVHSVPENIFQPLLIASNSSTPEKALEILIEASRNPDGRLDLASKNILPTVLQLCQILSYPSSSRILLLCLKLLRNLCAGELTNQNSFVEYNGVGIVLTVLDSVRELDLDYGLIRMGLQVLANVSLAGEKHQRAIWYKLFPLKFVEIASMRRRETCDPLCMVIYTCCDGSNGLIDEVCGDQGLPIMVEIVRTASIVGFGEDWIKLLLSRICLEENQFPALFRRLSPVGTFENIQDVNFRDDAVVSEQAFLLNIVSEILNERLGEISISNDFALSVLGILKRVVGAVDRVSRGKSGLPTGSVVVDVIGYSLTILRDICAHDGVGGGSKEDGSVDVVNSLLSSGLLELLLCLLHDLEPPTIIKKAMKQSEGQEGTTSNSSKPCPYKGFRCDIVGIIGNCAYQRRHVQDEIRQRNAVLLLLQQCVTDEDNPFLREWGIWSVRNLLEGNEENQQLVAELQLQGSVDVPEISGLGLRVEVDEKTRRAKLVNVS</sequence>
<dbReference type="InterPro" id="IPR051374">
    <property type="entry name" value="Ataxin-10/CTR86_families"/>
</dbReference>
<dbReference type="AlphaFoldDB" id="A0A7J7H157"/>
<reference evidence="5" key="1">
    <citation type="journal article" date="2020" name="Nat. Commun.">
        <title>Genome assembly of wild tea tree DASZ reveals pedigree and selection history of tea varieties.</title>
        <authorList>
            <person name="Zhang W."/>
            <person name="Zhang Y."/>
            <person name="Qiu H."/>
            <person name="Guo Y."/>
            <person name="Wan H."/>
            <person name="Zhang X."/>
            <person name="Scossa F."/>
            <person name="Alseekh S."/>
            <person name="Zhang Q."/>
            <person name="Wang P."/>
            <person name="Xu L."/>
            <person name="Schmidt M.H."/>
            <person name="Jia X."/>
            <person name="Li D."/>
            <person name="Zhu A."/>
            <person name="Guo F."/>
            <person name="Chen W."/>
            <person name="Ni D."/>
            <person name="Usadel B."/>
            <person name="Fernie A.R."/>
            <person name="Wen W."/>
        </authorList>
    </citation>
    <scope>NUCLEOTIDE SEQUENCE [LARGE SCALE GENOMIC DNA]</scope>
    <source>
        <strain evidence="5">cv. G240</strain>
    </source>
</reference>
<protein>
    <recommendedName>
        <fullName evidence="3">Ataxin-10 domain-containing protein</fullName>
    </recommendedName>
</protein>
<keyword evidence="1" id="KW-0132">Cell division</keyword>
<dbReference type="GO" id="GO:0005829">
    <property type="term" value="C:cytosol"/>
    <property type="evidence" value="ECO:0007669"/>
    <property type="project" value="TreeGrafter"/>
</dbReference>
<evidence type="ECO:0000256" key="2">
    <source>
        <dbReference type="ARBA" id="ARBA00023306"/>
    </source>
</evidence>
<evidence type="ECO:0000313" key="5">
    <source>
        <dbReference type="Proteomes" id="UP000593564"/>
    </source>
</evidence>
<keyword evidence="2" id="KW-0131">Cell cycle</keyword>
<feature type="domain" description="Ataxin-10" evidence="3">
    <location>
        <begin position="392"/>
        <end position="485"/>
    </location>
</feature>
<evidence type="ECO:0000259" key="3">
    <source>
        <dbReference type="Pfam" id="PF09759"/>
    </source>
</evidence>
<reference evidence="4 5" key="2">
    <citation type="submission" date="2020-07" db="EMBL/GenBank/DDBJ databases">
        <title>Genome assembly of wild tea tree DASZ reveals pedigree and selection history of tea varieties.</title>
        <authorList>
            <person name="Zhang W."/>
        </authorList>
    </citation>
    <scope>NUCLEOTIDE SEQUENCE [LARGE SCALE GENOMIC DNA]</scope>
    <source>
        <strain evidence="5">cv. G240</strain>
        <tissue evidence="4">Leaf</tissue>
    </source>
</reference>
<dbReference type="EMBL" id="JACBKZ010000007">
    <property type="protein sequence ID" value="KAF5946021.1"/>
    <property type="molecule type" value="Genomic_DNA"/>
</dbReference>
<proteinExistence type="predicted"/>
<dbReference type="SUPFAM" id="SSF48371">
    <property type="entry name" value="ARM repeat"/>
    <property type="match status" value="1"/>
</dbReference>
<dbReference type="GO" id="GO:0051301">
    <property type="term" value="P:cell division"/>
    <property type="evidence" value="ECO:0007669"/>
    <property type="project" value="UniProtKB-KW"/>
</dbReference>